<dbReference type="InterPro" id="IPR008972">
    <property type="entry name" value="Cupredoxin"/>
</dbReference>
<proteinExistence type="predicted"/>
<keyword evidence="3" id="KW-1133">Transmembrane helix</keyword>
<evidence type="ECO:0000259" key="6">
    <source>
        <dbReference type="Pfam" id="PF07732"/>
    </source>
</evidence>
<dbReference type="GO" id="GO:0016491">
    <property type="term" value="F:oxidoreductase activity"/>
    <property type="evidence" value="ECO:0007669"/>
    <property type="project" value="UniProtKB-KW"/>
</dbReference>
<keyword evidence="3" id="KW-0812">Transmembrane</keyword>
<dbReference type="SUPFAM" id="SSF49503">
    <property type="entry name" value="Cupredoxins"/>
    <property type="match status" value="3"/>
</dbReference>
<evidence type="ECO:0000256" key="3">
    <source>
        <dbReference type="SAM" id="Phobius"/>
    </source>
</evidence>
<evidence type="ECO:0000313" key="8">
    <source>
        <dbReference type="Proteomes" id="UP000449092"/>
    </source>
</evidence>
<gene>
    <name evidence="7" type="ORF">F4X82_02295</name>
</gene>
<protein>
    <submittedName>
        <fullName evidence="7">Multicopper oxidase family protein</fullName>
    </submittedName>
</protein>
<dbReference type="Proteomes" id="UP000449092">
    <property type="component" value="Unassembled WGS sequence"/>
</dbReference>
<evidence type="ECO:0000259" key="4">
    <source>
        <dbReference type="Pfam" id="PF00394"/>
    </source>
</evidence>
<dbReference type="InterPro" id="IPR045087">
    <property type="entry name" value="Cu-oxidase_fam"/>
</dbReference>
<reference evidence="7 8" key="1">
    <citation type="submission" date="2019-09" db="EMBL/GenBank/DDBJ databases">
        <title>Characterisation of the sponge microbiome using genome-centric metagenomics.</title>
        <authorList>
            <person name="Engelberts J.P."/>
            <person name="Robbins S.J."/>
            <person name="De Goeij J.M."/>
            <person name="Aranda M."/>
            <person name="Bell S.C."/>
            <person name="Webster N.S."/>
        </authorList>
    </citation>
    <scope>NUCLEOTIDE SEQUENCE [LARGE SCALE GENOMIC DNA]</scope>
    <source>
        <strain evidence="7">SB0662_bin_43</strain>
    </source>
</reference>
<organism evidence="7 8">
    <name type="scientific">Candidatus Spechtbacteria bacterium SB0662_bin_43</name>
    <dbReference type="NCBI Taxonomy" id="2604897"/>
    <lineage>
        <taxon>Bacteria</taxon>
        <taxon>Candidatus Spechtiibacteriota</taxon>
    </lineage>
</organism>
<dbReference type="PANTHER" id="PTHR11709:SF2">
    <property type="entry name" value="MULTICOPPER OXIDASE LPR1"/>
    <property type="match status" value="1"/>
</dbReference>
<dbReference type="PANTHER" id="PTHR11709">
    <property type="entry name" value="MULTI-COPPER OXIDASE"/>
    <property type="match status" value="1"/>
</dbReference>
<dbReference type="Gene3D" id="2.60.40.420">
    <property type="entry name" value="Cupredoxins - blue copper proteins"/>
    <property type="match status" value="3"/>
</dbReference>
<dbReference type="AlphaFoldDB" id="A0A845DA99"/>
<dbReference type="InterPro" id="IPR001117">
    <property type="entry name" value="Cu-oxidase_2nd"/>
</dbReference>
<dbReference type="InterPro" id="IPR011707">
    <property type="entry name" value="Cu-oxidase-like_N"/>
</dbReference>
<dbReference type="InterPro" id="IPR011706">
    <property type="entry name" value="Cu-oxidase_C"/>
</dbReference>
<dbReference type="Pfam" id="PF07732">
    <property type="entry name" value="Cu-oxidase_3"/>
    <property type="match status" value="1"/>
</dbReference>
<dbReference type="CDD" id="cd13885">
    <property type="entry name" value="CuRO_2_CumA_like"/>
    <property type="match status" value="1"/>
</dbReference>
<evidence type="ECO:0000256" key="2">
    <source>
        <dbReference type="ARBA" id="ARBA00023002"/>
    </source>
</evidence>
<sequence>MKGILYLFPLFCLWCSTDMKKSKNSTILIAVSIVILGVIVSFLLVFSVLDNDSSPFSNAKEALAEEFSGAYPKEHKQDGRVVEVDIVASMGQLEIVKGHSTSVWSYNGTVPGPEIRVRKGDTVRINFTNNLWQPSTIHFHGIRVPNRMDGVPDITQLTVRRGESFVYEFTPKDAGTFWFHPHENSSEQLERGLYGVLIVEDEYSEQYSQDRVWVIDDWLLEDTYQIDPYFVTQHDLAHDGRWGNVITVNSSLQEVLRAQPGERIRLRVINVSNGRVYTTNFGSLDAKVIAVDGMYVKEAFHVNGFVLAPGNRIDVDITIPKNAAGKSFDVYDEFTRHRNILGTIVVEGNSVVTPSFPYPQNEQVPDWTDAVDVPVDKRYVLDARNSGTGLEWTINGETFSEHTPLVLQSGEFNKIAFENKSFRLHPMHLHGQFFKVIARNGRSVKEPYFRDTVLVGAQETVEVGLVPLDKGKWLNHCHIAEHADAGMTTSIIVR</sequence>
<dbReference type="Pfam" id="PF00394">
    <property type="entry name" value="Cu-oxidase"/>
    <property type="match status" value="1"/>
</dbReference>
<name>A0A845DA99_9BACT</name>
<comment type="caution">
    <text evidence="7">The sequence shown here is derived from an EMBL/GenBank/DDBJ whole genome shotgun (WGS) entry which is preliminary data.</text>
</comment>
<dbReference type="GO" id="GO:0005507">
    <property type="term" value="F:copper ion binding"/>
    <property type="evidence" value="ECO:0007669"/>
    <property type="project" value="InterPro"/>
</dbReference>
<feature type="transmembrane region" description="Helical" evidence="3">
    <location>
        <begin position="27"/>
        <end position="49"/>
    </location>
</feature>
<keyword evidence="1" id="KW-0479">Metal-binding</keyword>
<dbReference type="Pfam" id="PF07731">
    <property type="entry name" value="Cu-oxidase_2"/>
    <property type="match status" value="1"/>
</dbReference>
<feature type="domain" description="Plastocyanin-like" evidence="6">
    <location>
        <begin position="91"/>
        <end position="202"/>
    </location>
</feature>
<dbReference type="PROSITE" id="PS00080">
    <property type="entry name" value="MULTICOPPER_OXIDASE2"/>
    <property type="match status" value="1"/>
</dbReference>
<evidence type="ECO:0000313" key="7">
    <source>
        <dbReference type="EMBL" id="MYE38325.1"/>
    </source>
</evidence>
<keyword evidence="2" id="KW-0560">Oxidoreductase</keyword>
<evidence type="ECO:0000259" key="5">
    <source>
        <dbReference type="Pfam" id="PF07731"/>
    </source>
</evidence>
<feature type="domain" description="Plastocyanin-like" evidence="5">
    <location>
        <begin position="391"/>
        <end position="494"/>
    </location>
</feature>
<evidence type="ECO:0000256" key="1">
    <source>
        <dbReference type="ARBA" id="ARBA00022723"/>
    </source>
</evidence>
<accession>A0A845DA99</accession>
<dbReference type="InterPro" id="IPR002355">
    <property type="entry name" value="Cu_oxidase_Cu_BS"/>
</dbReference>
<feature type="domain" description="Plastocyanin-like" evidence="4">
    <location>
        <begin position="251"/>
        <end position="323"/>
    </location>
</feature>
<dbReference type="EMBL" id="VXOY01000020">
    <property type="protein sequence ID" value="MYE38325.1"/>
    <property type="molecule type" value="Genomic_DNA"/>
</dbReference>
<dbReference type="CDD" id="cd13861">
    <property type="entry name" value="CuRO_1_CumA_like"/>
    <property type="match status" value="1"/>
</dbReference>
<dbReference type="GO" id="GO:0030288">
    <property type="term" value="C:outer membrane-bounded periplasmic space"/>
    <property type="evidence" value="ECO:0007669"/>
    <property type="project" value="TreeGrafter"/>
</dbReference>
<keyword evidence="3" id="KW-0472">Membrane</keyword>